<dbReference type="GO" id="GO:0006629">
    <property type="term" value="P:lipid metabolic process"/>
    <property type="evidence" value="ECO:0007669"/>
    <property type="project" value="UniProtKB-KW"/>
</dbReference>
<keyword evidence="8 10" id="KW-0472">Membrane</keyword>
<feature type="transmembrane region" description="Helical" evidence="10">
    <location>
        <begin position="243"/>
        <end position="264"/>
    </location>
</feature>
<dbReference type="GO" id="GO:0047196">
    <property type="term" value="F:long-chain-alcohol O-fatty-acyltransferase activity"/>
    <property type="evidence" value="ECO:0007669"/>
    <property type="project" value="UniProtKB-EC"/>
</dbReference>
<evidence type="ECO:0000256" key="2">
    <source>
        <dbReference type="ARBA" id="ARBA00005179"/>
    </source>
</evidence>
<comment type="subcellular location">
    <subcellularLocation>
        <location evidence="1">Membrane</location>
        <topology evidence="1">Multi-pass membrane protein</topology>
    </subcellularLocation>
</comment>
<evidence type="ECO:0000256" key="5">
    <source>
        <dbReference type="ARBA" id="ARBA00022692"/>
    </source>
</evidence>
<accession>A0A7C9A6R5</accession>
<comment type="pathway">
    <text evidence="2">Secondary metabolite biosynthesis.</text>
</comment>
<feature type="transmembrane region" description="Helical" evidence="10">
    <location>
        <begin position="276"/>
        <end position="293"/>
    </location>
</feature>
<feature type="domain" description="Wax synthase" evidence="11">
    <location>
        <begin position="198"/>
        <end position="281"/>
    </location>
</feature>
<keyword evidence="6 10" id="KW-1133">Transmembrane helix</keyword>
<keyword evidence="7" id="KW-0443">Lipid metabolism</keyword>
<proteinExistence type="inferred from homology"/>
<reference evidence="12" key="2">
    <citation type="submission" date="2020-07" db="EMBL/GenBank/DDBJ databases">
        <authorList>
            <person name="Vera ALvarez R."/>
            <person name="Arias-Moreno D.M."/>
            <person name="Jimenez-Jacinto V."/>
            <person name="Jimenez-Bremont J.F."/>
            <person name="Swaminathan K."/>
            <person name="Moose S.P."/>
            <person name="Guerrero-Gonzalez M.L."/>
            <person name="Marino-Ramirez L."/>
            <person name="Landsman D."/>
            <person name="Rodriguez-Kessler M."/>
            <person name="Delgado-Sanchez P."/>
        </authorList>
    </citation>
    <scope>NUCLEOTIDE SEQUENCE</scope>
    <source>
        <tissue evidence="12">Cladode</tissue>
    </source>
</reference>
<dbReference type="PANTHER" id="PTHR31595:SF57">
    <property type="entry name" value="OS04G0481900 PROTEIN"/>
    <property type="match status" value="1"/>
</dbReference>
<feature type="transmembrane region" description="Helical" evidence="10">
    <location>
        <begin position="170"/>
        <end position="190"/>
    </location>
</feature>
<dbReference type="Pfam" id="PF13813">
    <property type="entry name" value="MBOAT_2"/>
    <property type="match status" value="1"/>
</dbReference>
<dbReference type="EMBL" id="GISG01205645">
    <property type="protein sequence ID" value="MBA4659956.1"/>
    <property type="molecule type" value="Transcribed_RNA"/>
</dbReference>
<feature type="transmembrane region" description="Helical" evidence="10">
    <location>
        <begin position="53"/>
        <end position="71"/>
    </location>
</feature>
<evidence type="ECO:0000256" key="8">
    <source>
        <dbReference type="ARBA" id="ARBA00023136"/>
    </source>
</evidence>
<evidence type="ECO:0000313" key="12">
    <source>
        <dbReference type="EMBL" id="MBA4659956.1"/>
    </source>
</evidence>
<dbReference type="InterPro" id="IPR044851">
    <property type="entry name" value="Wax_synthase"/>
</dbReference>
<keyword evidence="9 12" id="KW-0012">Acyltransferase</keyword>
<evidence type="ECO:0000256" key="1">
    <source>
        <dbReference type="ARBA" id="ARBA00004141"/>
    </source>
</evidence>
<feature type="transmembrane region" description="Helical" evidence="10">
    <location>
        <begin position="137"/>
        <end position="158"/>
    </location>
</feature>
<dbReference type="GO" id="GO:0016020">
    <property type="term" value="C:membrane"/>
    <property type="evidence" value="ECO:0007669"/>
    <property type="project" value="UniProtKB-SubCell"/>
</dbReference>
<evidence type="ECO:0000256" key="9">
    <source>
        <dbReference type="ARBA" id="ARBA00023315"/>
    </source>
</evidence>
<dbReference type="AlphaFoldDB" id="A0A7C9A6R5"/>
<evidence type="ECO:0000256" key="4">
    <source>
        <dbReference type="ARBA" id="ARBA00022679"/>
    </source>
</evidence>
<protein>
    <submittedName>
        <fullName evidence="12">Long-chain-alcohol O-fatty-acyltransferase</fullName>
        <ecNumber evidence="12">2.3.1.75</ecNumber>
    </submittedName>
</protein>
<feature type="transmembrane region" description="Helical" evidence="10">
    <location>
        <begin position="305"/>
        <end position="324"/>
    </location>
</feature>
<dbReference type="PANTHER" id="PTHR31595">
    <property type="entry name" value="LONG-CHAIN-ALCOHOL O-FATTY-ACYLTRANSFERASE 3-RELATED"/>
    <property type="match status" value="1"/>
</dbReference>
<evidence type="ECO:0000256" key="6">
    <source>
        <dbReference type="ARBA" id="ARBA00022989"/>
    </source>
</evidence>
<organism evidence="12">
    <name type="scientific">Opuntia streptacantha</name>
    <name type="common">Prickly pear cactus</name>
    <name type="synonym">Opuntia cardona</name>
    <dbReference type="NCBI Taxonomy" id="393608"/>
    <lineage>
        <taxon>Eukaryota</taxon>
        <taxon>Viridiplantae</taxon>
        <taxon>Streptophyta</taxon>
        <taxon>Embryophyta</taxon>
        <taxon>Tracheophyta</taxon>
        <taxon>Spermatophyta</taxon>
        <taxon>Magnoliopsida</taxon>
        <taxon>eudicotyledons</taxon>
        <taxon>Gunneridae</taxon>
        <taxon>Pentapetalae</taxon>
        <taxon>Caryophyllales</taxon>
        <taxon>Cactineae</taxon>
        <taxon>Cactaceae</taxon>
        <taxon>Opuntioideae</taxon>
        <taxon>Opuntia</taxon>
    </lineage>
</organism>
<evidence type="ECO:0000259" key="11">
    <source>
        <dbReference type="Pfam" id="PF13813"/>
    </source>
</evidence>
<evidence type="ECO:0000256" key="3">
    <source>
        <dbReference type="ARBA" id="ARBA00007282"/>
    </source>
</evidence>
<evidence type="ECO:0000256" key="7">
    <source>
        <dbReference type="ARBA" id="ARBA00023098"/>
    </source>
</evidence>
<comment type="similarity">
    <text evidence="3">Belongs to the wax synthase family.</text>
</comment>
<reference evidence="12" key="1">
    <citation type="journal article" date="2013" name="J. Plant Res.">
        <title>Effect of fungi and light on seed germination of three Opuntia species from semiarid lands of central Mexico.</title>
        <authorList>
            <person name="Delgado-Sanchez P."/>
            <person name="Jimenez-Bremont J.F."/>
            <person name="Guerrero-Gonzalez Mde L."/>
            <person name="Flores J."/>
        </authorList>
    </citation>
    <scope>NUCLEOTIDE SEQUENCE</scope>
    <source>
        <tissue evidence="12">Cladode</tissue>
    </source>
</reference>
<name>A0A7C9A6R5_OPUST</name>
<sequence>MKHALTLTKSKTISPPPSMEVEDELKEFLKAWATIIASLSYSYFISSNLPKGIPRFLSLLPVFSLFTLLPFSLSRPLFSGFLSGFISFLANFKLLHFSFNDQETPLSAHKSLFHFILFASLPIKIKQDYPQNQVPNRVLPLNLGLKSLLCALLLFAYLKINRNLLIFCGWMYLFNDVAVESCATLVGYILGVELEPPSDEPYAATSLRDFWGKRWNRMVSDALRRTIYKPTRSFWAKFLGRDWASGLALVATFVVSGLMHELVFYHVTRVRPTWEVTWFFVLHGVCVILEGVMKRVLVPRLSLHWAISGPLTVGFVILSGYWLFFPQVMSSNVDVGVMEDVVGLCKFLKDMVRDQCEKLFVP</sequence>
<dbReference type="EC" id="2.3.1.75" evidence="12"/>
<evidence type="ECO:0000256" key="10">
    <source>
        <dbReference type="SAM" id="Phobius"/>
    </source>
</evidence>
<keyword evidence="4 12" id="KW-0808">Transferase</keyword>
<keyword evidence="5 10" id="KW-0812">Transmembrane</keyword>
<dbReference type="InterPro" id="IPR032805">
    <property type="entry name" value="Wax_synthase_dom"/>
</dbReference>